<comment type="function">
    <text evidence="1">Involved in the assembly of lipopolysaccharide (LPS) at the surface of the outer membrane.</text>
</comment>
<dbReference type="InterPro" id="IPR007543">
    <property type="entry name" value="LptD_C"/>
</dbReference>
<keyword evidence="1" id="KW-0472">Membrane</keyword>
<dbReference type="InterPro" id="IPR050218">
    <property type="entry name" value="LptD"/>
</dbReference>
<dbReference type="Pfam" id="PF04453">
    <property type="entry name" value="LptD"/>
    <property type="match status" value="1"/>
</dbReference>
<evidence type="ECO:0000256" key="1">
    <source>
        <dbReference type="HAMAP-Rule" id="MF_01411"/>
    </source>
</evidence>
<evidence type="ECO:0000313" key="4">
    <source>
        <dbReference type="Proteomes" id="UP000664414"/>
    </source>
</evidence>
<dbReference type="GO" id="GO:0015920">
    <property type="term" value="P:lipopolysaccharide transport"/>
    <property type="evidence" value="ECO:0007669"/>
    <property type="project" value="InterPro"/>
</dbReference>
<dbReference type="EMBL" id="JAFKGL010000011">
    <property type="protein sequence ID" value="MBN9412542.1"/>
    <property type="molecule type" value="Genomic_DNA"/>
</dbReference>
<dbReference type="AlphaFoldDB" id="A0A8J7PQ79"/>
<proteinExistence type="inferred from homology"/>
<sequence>MKSNAFDRHVTSNKETNSLIYADEVVHEKELDLIVAKGNVEIVRDGRILLADTVTYNQKTDLLTASGNVKLQEPSGEIIFLDYAELSSDFKEGFVNHIRMLFPDEARLIASRATREHGELTHFERPIYSPCKLCKEDPSKPPLWQVKARHAEWDETKEDIYYTDAFLEMFGWPAFYLPYFSHPAPNVKRRTGLLAPTFAYIPEIGPSITTPVFFVLSEDKDLTLSPTFFAKQFLMLQAEYRQRFERGKFSISGSVTSGEELTNQLLKNRPKTKESGKMRWHIFSHTQYDFTKHIRGGLDIERASDSTYFQRYKNLEIMRKNVLTSKAYVEGFWGRSYGQIQSTIFQGLRQGDRDATTPKLLPMVDYNFLSQPDNLGGRFSFDGNFLALTRAKGTDVQRLSGTGGWQVPYVSSWGEIYTVGVKLRGDTYHIKDFDYTAASSLQQVNRPLFKGTISRALPQAYANWRMPFIKHLADYRLIVEPILGFVTSPNSKHPNKLPNEDSRFFELDDINLFNENRMAGLDRIDGGTRLNYGFNTDAFSKMTGNANLFIGQSFSFNKPHENLRGTGIHDGFSDYVARFKHDYKNWVNLKARFLLNRNNLAPRRSEISASVGQPILRFQTEFVQLPRLAEDPNDRAGKQIRFTLSSNFTENWSASLSTTRQLGKFGGVLANVGTLTYTDECFIFSHSLSKTFYVDKDVKPGITYIFRIVFKNLGEISQSYGNKSDFFTGQEKH</sequence>
<reference evidence="3" key="1">
    <citation type="submission" date="2021-02" db="EMBL/GenBank/DDBJ databases">
        <title>Thiocyanate and organic carbon inputs drive convergent selection for specific autotrophic Afipia and Thiobacillus strains within complex microbiomes.</title>
        <authorList>
            <person name="Huddy R.J."/>
            <person name="Sachdeva R."/>
            <person name="Kadzinga F."/>
            <person name="Kantor R.S."/>
            <person name="Harrison S.T.L."/>
            <person name="Banfield J.F."/>
        </authorList>
    </citation>
    <scope>NUCLEOTIDE SEQUENCE</scope>
    <source>
        <strain evidence="3">SCN18_10_11_15_R4_P_38_20</strain>
    </source>
</reference>
<evidence type="ECO:0000313" key="3">
    <source>
        <dbReference type="EMBL" id="MBN9412542.1"/>
    </source>
</evidence>
<feature type="domain" description="LptD C-terminal" evidence="2">
    <location>
        <begin position="277"/>
        <end position="652"/>
    </location>
</feature>
<dbReference type="Proteomes" id="UP000664414">
    <property type="component" value="Unassembled WGS sequence"/>
</dbReference>
<gene>
    <name evidence="1" type="primary">lptD</name>
    <name evidence="3" type="ORF">J0H12_01265</name>
</gene>
<evidence type="ECO:0000259" key="2">
    <source>
        <dbReference type="Pfam" id="PF04453"/>
    </source>
</evidence>
<comment type="caution">
    <text evidence="1">Lacks conserved residue(s) required for the propagation of feature annotation.</text>
</comment>
<comment type="subcellular location">
    <subcellularLocation>
        <location evidence="1">Cell outer membrane</location>
    </subcellularLocation>
</comment>
<dbReference type="GO" id="GO:1990351">
    <property type="term" value="C:transporter complex"/>
    <property type="evidence" value="ECO:0007669"/>
    <property type="project" value="TreeGrafter"/>
</dbReference>
<comment type="caution">
    <text evidence="3">The sequence shown here is derived from an EMBL/GenBank/DDBJ whole genome shotgun (WGS) entry which is preliminary data.</text>
</comment>
<keyword evidence="1" id="KW-0998">Cell outer membrane</keyword>
<dbReference type="PANTHER" id="PTHR30189">
    <property type="entry name" value="LPS-ASSEMBLY PROTEIN"/>
    <property type="match status" value="1"/>
</dbReference>
<dbReference type="GO" id="GO:0009279">
    <property type="term" value="C:cell outer membrane"/>
    <property type="evidence" value="ECO:0007669"/>
    <property type="project" value="UniProtKB-SubCell"/>
</dbReference>
<name>A0A8J7PQ79_9PROT</name>
<dbReference type="PANTHER" id="PTHR30189:SF1">
    <property type="entry name" value="LPS-ASSEMBLY PROTEIN LPTD"/>
    <property type="match status" value="1"/>
</dbReference>
<protein>
    <recommendedName>
        <fullName evidence="1">LPS-assembly protein LptD</fullName>
    </recommendedName>
</protein>
<dbReference type="GO" id="GO:0043165">
    <property type="term" value="P:Gram-negative-bacterium-type cell outer membrane assembly"/>
    <property type="evidence" value="ECO:0007669"/>
    <property type="project" value="UniProtKB-UniRule"/>
</dbReference>
<comment type="subunit">
    <text evidence="1">Component of the lipopolysaccharide transport and assembly complex.</text>
</comment>
<dbReference type="HAMAP" id="MF_01411">
    <property type="entry name" value="LPS_assembly_LptD"/>
    <property type="match status" value="1"/>
</dbReference>
<accession>A0A8J7PQ79</accession>
<keyword evidence="1" id="KW-0732">Signal</keyword>
<dbReference type="InterPro" id="IPR020889">
    <property type="entry name" value="LipoPS_assembly_LptD"/>
</dbReference>
<organism evidence="3 4">
    <name type="scientific">Candidatus Paracaedimonas acanthamoebae</name>
    <dbReference type="NCBI Taxonomy" id="244581"/>
    <lineage>
        <taxon>Bacteria</taxon>
        <taxon>Pseudomonadati</taxon>
        <taxon>Pseudomonadota</taxon>
        <taxon>Alphaproteobacteria</taxon>
        <taxon>Holosporales</taxon>
        <taxon>Caedimonadaceae</taxon>
        <taxon>Candidatus Paracaedimonas</taxon>
    </lineage>
</organism>
<comment type="similarity">
    <text evidence="1">Belongs to the LptD family.</text>
</comment>